<dbReference type="OrthoDB" id="839202at2"/>
<organism evidence="1 2">
    <name type="scientific">Spirosoma fluviale</name>
    <dbReference type="NCBI Taxonomy" id="1597977"/>
    <lineage>
        <taxon>Bacteria</taxon>
        <taxon>Pseudomonadati</taxon>
        <taxon>Bacteroidota</taxon>
        <taxon>Cytophagia</taxon>
        <taxon>Cytophagales</taxon>
        <taxon>Cytophagaceae</taxon>
        <taxon>Spirosoma</taxon>
    </lineage>
</organism>
<sequence>MPFHRSLINTTFFIYLNLSFSISSRGQRATEIRRFQLTQVQQGVAVDQTHFYVVNNHSLTKHTKKDGKQVAIWQDTTGLLKHMNSGVVVGQKLYCTHSNYPDVPMASSIEIFDTRTLRHIGNHSFGLFPGSVTWADFYNGYWWVGFANYSNKASAEGRDNRWTTLVKYTSTWQQLESWAFPANVLQAFGSYSTSGGTWGPNELIYCTGHDKPELYVLKLPERGHTLQYVKTIPTISEGQAFAIDRSSKGKQILYGITRNDNYVIVSVVE</sequence>
<evidence type="ECO:0000313" key="1">
    <source>
        <dbReference type="EMBL" id="SOD99522.1"/>
    </source>
</evidence>
<proteinExistence type="predicted"/>
<name>A0A286GVL1_9BACT</name>
<accession>A0A286GVL1</accession>
<dbReference type="SUPFAM" id="SSF75011">
    <property type="entry name" value="3-carboxy-cis,cis-mucoante lactonizing enzyme"/>
    <property type="match status" value="1"/>
</dbReference>
<dbReference type="EMBL" id="OCNH01000010">
    <property type="protein sequence ID" value="SOD99522.1"/>
    <property type="molecule type" value="Genomic_DNA"/>
</dbReference>
<dbReference type="Proteomes" id="UP000219452">
    <property type="component" value="Unassembled WGS sequence"/>
</dbReference>
<protein>
    <submittedName>
        <fullName evidence="1">Uncharacterized protein</fullName>
    </submittedName>
</protein>
<keyword evidence="2" id="KW-1185">Reference proteome</keyword>
<reference evidence="2" key="1">
    <citation type="submission" date="2017-09" db="EMBL/GenBank/DDBJ databases">
        <authorList>
            <person name="Varghese N."/>
            <person name="Submissions S."/>
        </authorList>
    </citation>
    <scope>NUCLEOTIDE SEQUENCE [LARGE SCALE GENOMIC DNA]</scope>
    <source>
        <strain evidence="2">DSM 29961</strain>
    </source>
</reference>
<dbReference type="RefSeq" id="WP_097131933.1">
    <property type="nucleotide sequence ID" value="NZ_OCNH01000010.1"/>
</dbReference>
<gene>
    <name evidence="1" type="ORF">SAMN06269250_0029</name>
</gene>
<evidence type="ECO:0000313" key="2">
    <source>
        <dbReference type="Proteomes" id="UP000219452"/>
    </source>
</evidence>
<dbReference type="AlphaFoldDB" id="A0A286GVL1"/>